<evidence type="ECO:0000313" key="3">
    <source>
        <dbReference type="Proteomes" id="UP000037460"/>
    </source>
</evidence>
<feature type="region of interest" description="Disordered" evidence="1">
    <location>
        <begin position="1"/>
        <end position="54"/>
    </location>
</feature>
<protein>
    <recommendedName>
        <fullName evidence="4">PX domain-containing protein</fullName>
    </recommendedName>
</protein>
<sequence>MAATESAEKAAAEKAAAEAAAAEMTRAQAAPKAAPAEETAAEEAGAEGAEAEEFAEAEAAEFESIILELATASAPASAAEVAERVDVAQALLKSIDSITISSFTDEHGYTEYRIRTTVALGDGTQRVFATQKRLTLFELLHKTLCPQLVPQGLGEGFVIGALRMPRKLQSRVFKEQRRKILEGYLQQVLALTRDQAVWQTTDVNALPRHVARLRAFLGVDA</sequence>
<dbReference type="Gene3D" id="3.30.1520.10">
    <property type="entry name" value="Phox-like domain"/>
    <property type="match status" value="1"/>
</dbReference>
<reference evidence="3" key="1">
    <citation type="journal article" date="2015" name="PLoS Genet.">
        <title>Genome Sequence and Transcriptome Analyses of Chrysochromulina tobin: Metabolic Tools for Enhanced Algal Fitness in the Prominent Order Prymnesiales (Haptophyceae).</title>
        <authorList>
            <person name="Hovde B.T."/>
            <person name="Deodato C.R."/>
            <person name="Hunsperger H.M."/>
            <person name="Ryken S.A."/>
            <person name="Yost W."/>
            <person name="Jha R.K."/>
            <person name="Patterson J."/>
            <person name="Monnat R.J. Jr."/>
            <person name="Barlow S.B."/>
            <person name="Starkenburg S.R."/>
            <person name="Cattolico R.A."/>
        </authorList>
    </citation>
    <scope>NUCLEOTIDE SEQUENCE</scope>
    <source>
        <strain evidence="3">CCMP291</strain>
    </source>
</reference>
<dbReference type="EMBL" id="JWZX01002810">
    <property type="protein sequence ID" value="KOO26745.1"/>
    <property type="molecule type" value="Genomic_DNA"/>
</dbReference>
<keyword evidence="3" id="KW-1185">Reference proteome</keyword>
<gene>
    <name evidence="2" type="ORF">Ctob_010867</name>
</gene>
<feature type="compositionally biased region" description="Basic and acidic residues" evidence="1">
    <location>
        <begin position="1"/>
        <end position="16"/>
    </location>
</feature>
<dbReference type="GO" id="GO:0035091">
    <property type="term" value="F:phosphatidylinositol binding"/>
    <property type="evidence" value="ECO:0007669"/>
    <property type="project" value="InterPro"/>
</dbReference>
<feature type="compositionally biased region" description="Low complexity" evidence="1">
    <location>
        <begin position="17"/>
        <end position="38"/>
    </location>
</feature>
<evidence type="ECO:0000256" key="1">
    <source>
        <dbReference type="SAM" id="MobiDB-lite"/>
    </source>
</evidence>
<dbReference type="Proteomes" id="UP000037460">
    <property type="component" value="Unassembled WGS sequence"/>
</dbReference>
<evidence type="ECO:0008006" key="4">
    <source>
        <dbReference type="Google" id="ProtNLM"/>
    </source>
</evidence>
<accession>A0A0M0JJS6</accession>
<dbReference type="SUPFAM" id="SSF64268">
    <property type="entry name" value="PX domain"/>
    <property type="match status" value="1"/>
</dbReference>
<name>A0A0M0JJS6_9EUKA</name>
<proteinExistence type="predicted"/>
<feature type="compositionally biased region" description="Acidic residues" evidence="1">
    <location>
        <begin position="39"/>
        <end position="54"/>
    </location>
</feature>
<organism evidence="2 3">
    <name type="scientific">Chrysochromulina tobinii</name>
    <dbReference type="NCBI Taxonomy" id="1460289"/>
    <lineage>
        <taxon>Eukaryota</taxon>
        <taxon>Haptista</taxon>
        <taxon>Haptophyta</taxon>
        <taxon>Prymnesiophyceae</taxon>
        <taxon>Prymnesiales</taxon>
        <taxon>Chrysochromulinaceae</taxon>
        <taxon>Chrysochromulina</taxon>
    </lineage>
</organism>
<dbReference type="InterPro" id="IPR036871">
    <property type="entry name" value="PX_dom_sf"/>
</dbReference>
<dbReference type="AlphaFoldDB" id="A0A0M0JJS6"/>
<evidence type="ECO:0000313" key="2">
    <source>
        <dbReference type="EMBL" id="KOO26745.1"/>
    </source>
</evidence>
<comment type="caution">
    <text evidence="2">The sequence shown here is derived from an EMBL/GenBank/DDBJ whole genome shotgun (WGS) entry which is preliminary data.</text>
</comment>